<feature type="region of interest" description="Disordered" evidence="1">
    <location>
        <begin position="208"/>
        <end position="279"/>
    </location>
</feature>
<feature type="region of interest" description="Disordered" evidence="1">
    <location>
        <begin position="421"/>
        <end position="493"/>
    </location>
</feature>
<name>A0A9Q0YPK7_HOLLE</name>
<feature type="region of interest" description="Disordered" evidence="1">
    <location>
        <begin position="598"/>
        <end position="659"/>
    </location>
</feature>
<feature type="compositionally biased region" description="Basic residues" evidence="1">
    <location>
        <begin position="64"/>
        <end position="75"/>
    </location>
</feature>
<reference evidence="2" key="1">
    <citation type="submission" date="2021-10" db="EMBL/GenBank/DDBJ databases">
        <title>Tropical sea cucumber genome reveals ecological adaptation and Cuvierian tubules defense mechanism.</title>
        <authorList>
            <person name="Chen T."/>
        </authorList>
    </citation>
    <scope>NUCLEOTIDE SEQUENCE</scope>
    <source>
        <strain evidence="2">Nanhai2018</strain>
        <tissue evidence="2">Muscle</tissue>
    </source>
</reference>
<dbReference type="GO" id="GO:0035312">
    <property type="term" value="F:5'-3' DNA exonuclease activity"/>
    <property type="evidence" value="ECO:0007669"/>
    <property type="project" value="TreeGrafter"/>
</dbReference>
<dbReference type="GO" id="GO:0006303">
    <property type="term" value="P:double-strand break repair via nonhomologous end joining"/>
    <property type="evidence" value="ECO:0007669"/>
    <property type="project" value="TreeGrafter"/>
</dbReference>
<feature type="region of interest" description="Disordered" evidence="1">
    <location>
        <begin position="514"/>
        <end position="536"/>
    </location>
</feature>
<proteinExistence type="predicted"/>
<feature type="compositionally biased region" description="Low complexity" evidence="1">
    <location>
        <begin position="602"/>
        <end position="634"/>
    </location>
</feature>
<feature type="region of interest" description="Disordered" evidence="1">
    <location>
        <begin position="548"/>
        <end position="583"/>
    </location>
</feature>
<evidence type="ECO:0000256" key="1">
    <source>
        <dbReference type="SAM" id="MobiDB-lite"/>
    </source>
</evidence>
<dbReference type="GO" id="GO:0036297">
    <property type="term" value="P:interstrand cross-link repair"/>
    <property type="evidence" value="ECO:0007669"/>
    <property type="project" value="TreeGrafter"/>
</dbReference>
<sequence>MAFTEEWAEDTHKSRRRFRRFQQLCGMMSDCSEEDIFQYQSLKKRRIGDDDAPYEPPSSSRGSQKIKKKKKRKMSNGKLKPLQIENGEENAAKAESTQGPECMEFCPMCQMPLKIAIGPPDLHVLKCVGDFEKCSFEGECPLGLKCDITIRQHYQRYSHHLLSELRAGLNAKGPQSLSSRESHTGPKVMDSCQSPTAVSIHSSSLVTLEQSSLETKEETKPDTPLQDLDSDLSDSPSVLTDLPKECWNEHVVSSDPVHPTSTRDNSLSSDSDMSVELSPRRRMARKTFPYSPRQFQPEKVVCLWDPSREVNSSEAPASLVEGVSSKPSKIDNSVENLDERSHNLENSVNDSGRTVNARMSCADSSPLDPNSTVSFCQKLSAHQTSTPKSVKPRNVARKSVKGKTYLSIEDVRNSQRLASKDYFSSDKTSQDVKQNNHRQKLNFIEHKDAETKGSTEKKINESEDEVSDQDGGFGRKVEKSSPQRTSSPNLFDFGCEEASDDWDEIDLVSQKSEAFDVENGKREPSSQGNSQCNKTTVQSQIDRYFISSKTSSQESIASIPKTVNTDSQSTQSKEGNSRTKSSWKDIFKFSQGTKFSSTEKVSQSQSTNSTTTGSQGSSGSSVSAGAYSGQSGSTVSAGGYHRQSGVGRRQGGGSMWSKNQKKQCPFYKKMPGTTFAVDAFSYGDIPDITCYFLTHFHSDHYGGLTKKFTNPIYCSVITANLVKTKLYVPSEYVRPLAMEEEHVIENVKVTFLDANQ</sequence>
<feature type="region of interest" description="Disordered" evidence="1">
    <location>
        <begin position="47"/>
        <end position="93"/>
    </location>
</feature>
<organism evidence="2 3">
    <name type="scientific">Holothuria leucospilota</name>
    <name type="common">Black long sea cucumber</name>
    <name type="synonym">Mertensiothuria leucospilota</name>
    <dbReference type="NCBI Taxonomy" id="206669"/>
    <lineage>
        <taxon>Eukaryota</taxon>
        <taxon>Metazoa</taxon>
        <taxon>Echinodermata</taxon>
        <taxon>Eleutherozoa</taxon>
        <taxon>Echinozoa</taxon>
        <taxon>Holothuroidea</taxon>
        <taxon>Aspidochirotacea</taxon>
        <taxon>Aspidochirotida</taxon>
        <taxon>Holothuriidae</taxon>
        <taxon>Holothuria</taxon>
    </lineage>
</organism>
<dbReference type="SUPFAM" id="SSF56281">
    <property type="entry name" value="Metallo-hydrolase/oxidoreductase"/>
    <property type="match status" value="1"/>
</dbReference>
<dbReference type="InterPro" id="IPR036866">
    <property type="entry name" value="RibonucZ/Hydroxyglut_hydro"/>
</dbReference>
<protein>
    <submittedName>
        <fullName evidence="2">DNA cross-link repair 1A protein</fullName>
    </submittedName>
</protein>
<dbReference type="Gene3D" id="3.60.15.10">
    <property type="entry name" value="Ribonuclease Z/Hydroxyacylglutathione hydrolase-like"/>
    <property type="match status" value="1"/>
</dbReference>
<dbReference type="EMBL" id="JAIZAY010000017">
    <property type="protein sequence ID" value="KAJ8025361.1"/>
    <property type="molecule type" value="Genomic_DNA"/>
</dbReference>
<comment type="caution">
    <text evidence="2">The sequence shown here is derived from an EMBL/GenBank/DDBJ whole genome shotgun (WGS) entry which is preliminary data.</text>
</comment>
<accession>A0A9Q0YPK7</accession>
<dbReference type="GO" id="GO:0003684">
    <property type="term" value="F:damaged DNA binding"/>
    <property type="evidence" value="ECO:0007669"/>
    <property type="project" value="TreeGrafter"/>
</dbReference>
<dbReference type="CDD" id="cd16273">
    <property type="entry name" value="SNM1A-1C-like_MBL-fold"/>
    <property type="match status" value="1"/>
</dbReference>
<dbReference type="AlphaFoldDB" id="A0A9Q0YPK7"/>
<dbReference type="Proteomes" id="UP001152320">
    <property type="component" value="Chromosome 17"/>
</dbReference>
<dbReference type="PANTHER" id="PTHR23240">
    <property type="entry name" value="DNA CROSS-LINK REPAIR PROTEIN PSO2/SNM1-RELATED"/>
    <property type="match status" value="1"/>
</dbReference>
<feature type="compositionally biased region" description="Polar residues" evidence="1">
    <location>
        <begin position="259"/>
        <end position="272"/>
    </location>
</feature>
<feature type="compositionally biased region" description="Polar residues" evidence="1">
    <location>
        <begin position="548"/>
        <end position="580"/>
    </location>
</feature>
<feature type="compositionally biased region" description="Basic and acidic residues" evidence="1">
    <location>
        <begin position="443"/>
        <end position="461"/>
    </location>
</feature>
<gene>
    <name evidence="2" type="ORF">HOLleu_32899</name>
</gene>
<keyword evidence="3" id="KW-1185">Reference proteome</keyword>
<dbReference type="PANTHER" id="PTHR23240:SF6">
    <property type="entry name" value="DNA CROSS-LINK REPAIR 1A PROTEIN"/>
    <property type="match status" value="1"/>
</dbReference>
<dbReference type="OrthoDB" id="262529at2759"/>
<feature type="compositionally biased region" description="Low complexity" evidence="1">
    <location>
        <begin position="222"/>
        <end position="241"/>
    </location>
</feature>
<evidence type="ECO:0000313" key="2">
    <source>
        <dbReference type="EMBL" id="KAJ8025361.1"/>
    </source>
</evidence>
<feature type="region of interest" description="Disordered" evidence="1">
    <location>
        <begin position="172"/>
        <end position="194"/>
    </location>
</feature>
<feature type="compositionally biased region" description="Polar residues" evidence="1">
    <location>
        <begin position="525"/>
        <end position="536"/>
    </location>
</feature>
<evidence type="ECO:0000313" key="3">
    <source>
        <dbReference type="Proteomes" id="UP001152320"/>
    </source>
</evidence>